<organism evidence="3 4">
    <name type="scientific">Prorocentrum cordatum</name>
    <dbReference type="NCBI Taxonomy" id="2364126"/>
    <lineage>
        <taxon>Eukaryota</taxon>
        <taxon>Sar</taxon>
        <taxon>Alveolata</taxon>
        <taxon>Dinophyceae</taxon>
        <taxon>Prorocentrales</taxon>
        <taxon>Prorocentraceae</taxon>
        <taxon>Prorocentrum</taxon>
    </lineage>
</organism>
<name>A0ABN9WLE9_9DINO</name>
<evidence type="ECO:0000256" key="1">
    <source>
        <dbReference type="SAM" id="MobiDB-lite"/>
    </source>
</evidence>
<evidence type="ECO:0000313" key="4">
    <source>
        <dbReference type="Proteomes" id="UP001189429"/>
    </source>
</evidence>
<feature type="region of interest" description="Disordered" evidence="1">
    <location>
        <begin position="146"/>
        <end position="185"/>
    </location>
</feature>
<keyword evidence="2" id="KW-0812">Transmembrane</keyword>
<feature type="transmembrane region" description="Helical" evidence="2">
    <location>
        <begin position="93"/>
        <end position="115"/>
    </location>
</feature>
<dbReference type="EMBL" id="CAUYUJ010018937">
    <property type="protein sequence ID" value="CAK0887406.1"/>
    <property type="molecule type" value="Genomic_DNA"/>
</dbReference>
<reference evidence="3" key="1">
    <citation type="submission" date="2023-10" db="EMBL/GenBank/DDBJ databases">
        <authorList>
            <person name="Chen Y."/>
            <person name="Shah S."/>
            <person name="Dougan E. K."/>
            <person name="Thang M."/>
            <person name="Chan C."/>
        </authorList>
    </citation>
    <scope>NUCLEOTIDE SEQUENCE [LARGE SCALE GENOMIC DNA]</scope>
</reference>
<feature type="transmembrane region" description="Helical" evidence="2">
    <location>
        <begin position="37"/>
        <end position="62"/>
    </location>
</feature>
<dbReference type="Proteomes" id="UP001189429">
    <property type="component" value="Unassembled WGS sequence"/>
</dbReference>
<evidence type="ECO:0008006" key="5">
    <source>
        <dbReference type="Google" id="ProtNLM"/>
    </source>
</evidence>
<comment type="caution">
    <text evidence="3">The sequence shown here is derived from an EMBL/GenBank/DDBJ whole genome shotgun (WGS) entry which is preliminary data.</text>
</comment>
<accession>A0ABN9WLE9</accession>
<keyword evidence="2" id="KW-1133">Transmembrane helix</keyword>
<evidence type="ECO:0000313" key="3">
    <source>
        <dbReference type="EMBL" id="CAK0887406.1"/>
    </source>
</evidence>
<keyword evidence="4" id="KW-1185">Reference proteome</keyword>
<proteinExistence type="predicted"/>
<protein>
    <recommendedName>
        <fullName evidence="5">Apple domain-containing protein</fullName>
    </recommendedName>
</protein>
<gene>
    <name evidence="3" type="ORF">PCOR1329_LOCUS68472</name>
</gene>
<feature type="compositionally biased region" description="Low complexity" evidence="1">
    <location>
        <begin position="157"/>
        <end position="183"/>
    </location>
</feature>
<evidence type="ECO:0000256" key="2">
    <source>
        <dbReference type="SAM" id="Phobius"/>
    </source>
</evidence>
<keyword evidence="2" id="KW-0472">Membrane</keyword>
<sequence>MATRVLVEVAASSLSPWVAFVSGTSGEYLVSPIFLPVVWGLLFAFMMRVGAGFCCAVSVVVASQDDQAEDAEPGTDVDGLRQAAPAAGPHRAFALKAACLGLAASALLAAALRAAPRPGRGVARRSSQIDEDSVVALVGSPSPHPVSIDDLLHDRGPSGASPAPGPSAASPGPAPPVVHSGGSDVKAATSCRNLDQIALGEGKLKTSTDECHSWCQGVGGCVGFQFQAEEKCPQLGGEPALLGIGACVLLLGACEEQPSSCFEVHAVQGGKAPRWNLKGDQGRRRHRSSATLPSCSPFWASWEVPLATVGFASRLWSERTVGEVRGGEVRVHSGFRREHVVLQLGADPHRHHRRGQSVQPERLRHRVLAEIGLHWLCLPGRGLQRPPRQRRP</sequence>